<evidence type="ECO:0000256" key="1">
    <source>
        <dbReference type="SAM" id="Phobius"/>
    </source>
</evidence>
<keyword evidence="1" id="KW-0472">Membrane</keyword>
<evidence type="ECO:0000313" key="3">
    <source>
        <dbReference type="Proteomes" id="UP001400965"/>
    </source>
</evidence>
<evidence type="ECO:0000313" key="2">
    <source>
        <dbReference type="EMBL" id="GAA0863895.1"/>
    </source>
</evidence>
<sequence length="138" mass="15507">MKFKKVHILGLIIVGGLIFTSLDIFDNSQNKLTNLDVNKNKFEIKINEKGQTYGSNLANTEYGNEPDLILVEADNGKSGYVYKDDFYDTANQPKNPEEAVAYTKMVEKKVKKHGYYKAIPVYEKDGTTVIGSFKIGSK</sequence>
<dbReference type="EMBL" id="BAAACP010000008">
    <property type="protein sequence ID" value="GAA0863895.1"/>
    <property type="molecule type" value="Genomic_DNA"/>
</dbReference>
<dbReference type="RefSeq" id="WP_346044548.1">
    <property type="nucleotide sequence ID" value="NZ_BAAACP010000008.1"/>
</dbReference>
<gene>
    <name evidence="2" type="ORF">GCM10008917_15230</name>
</gene>
<proteinExistence type="predicted"/>
<name>A0ABP3XH42_9FIRM</name>
<keyword evidence="1" id="KW-0812">Transmembrane</keyword>
<feature type="transmembrane region" description="Helical" evidence="1">
    <location>
        <begin position="6"/>
        <end position="25"/>
    </location>
</feature>
<dbReference type="Proteomes" id="UP001400965">
    <property type="component" value="Unassembled WGS sequence"/>
</dbReference>
<keyword evidence="3" id="KW-1185">Reference proteome</keyword>
<comment type="caution">
    <text evidence="2">The sequence shown here is derived from an EMBL/GenBank/DDBJ whole genome shotgun (WGS) entry which is preliminary data.</text>
</comment>
<reference evidence="3" key="1">
    <citation type="journal article" date="2019" name="Int. J. Syst. Evol. Microbiol.">
        <title>The Global Catalogue of Microorganisms (GCM) 10K type strain sequencing project: providing services to taxonomists for standard genome sequencing and annotation.</title>
        <authorList>
            <consortium name="The Broad Institute Genomics Platform"/>
            <consortium name="The Broad Institute Genome Sequencing Center for Infectious Disease"/>
            <person name="Wu L."/>
            <person name="Ma J."/>
        </authorList>
    </citation>
    <scope>NUCLEOTIDE SEQUENCE [LARGE SCALE GENOMIC DNA]</scope>
    <source>
        <strain evidence="3">JCM 6486</strain>
    </source>
</reference>
<organism evidence="2 3">
    <name type="scientific">Paraclostridium tenue</name>
    <dbReference type="NCBI Taxonomy" id="1737"/>
    <lineage>
        <taxon>Bacteria</taxon>
        <taxon>Bacillati</taxon>
        <taxon>Bacillota</taxon>
        <taxon>Clostridia</taxon>
        <taxon>Peptostreptococcales</taxon>
        <taxon>Peptostreptococcaceae</taxon>
        <taxon>Paraclostridium</taxon>
    </lineage>
</organism>
<accession>A0ABP3XH42</accession>
<keyword evidence="1" id="KW-1133">Transmembrane helix</keyword>
<protein>
    <submittedName>
        <fullName evidence="2">Uncharacterized protein</fullName>
    </submittedName>
</protein>